<evidence type="ECO:0000259" key="3">
    <source>
        <dbReference type="Pfam" id="PF00501"/>
    </source>
</evidence>
<evidence type="ECO:0000259" key="4">
    <source>
        <dbReference type="Pfam" id="PF13193"/>
    </source>
</evidence>
<evidence type="ECO:0000256" key="1">
    <source>
        <dbReference type="ARBA" id="ARBA00006432"/>
    </source>
</evidence>
<dbReference type="EMBL" id="VFPA01000002">
    <property type="protein sequence ID" value="TQM11577.1"/>
    <property type="molecule type" value="Genomic_DNA"/>
</dbReference>
<dbReference type="PANTHER" id="PTHR43767">
    <property type="entry name" value="LONG-CHAIN-FATTY-ACID--COA LIGASE"/>
    <property type="match status" value="1"/>
</dbReference>
<dbReference type="SUPFAM" id="SSF56801">
    <property type="entry name" value="Acetyl-CoA synthetase-like"/>
    <property type="match status" value="1"/>
</dbReference>
<evidence type="ECO:0000313" key="6">
    <source>
        <dbReference type="Proteomes" id="UP000315677"/>
    </source>
</evidence>
<dbReference type="AlphaFoldDB" id="A0A543DQH2"/>
<evidence type="ECO:0000313" key="5">
    <source>
        <dbReference type="EMBL" id="TQM11577.1"/>
    </source>
</evidence>
<dbReference type="FunFam" id="3.30.300.30:FF:000008">
    <property type="entry name" value="2,3-dihydroxybenzoate-AMP ligase"/>
    <property type="match status" value="1"/>
</dbReference>
<dbReference type="Gene3D" id="3.30.300.30">
    <property type="match status" value="1"/>
</dbReference>
<dbReference type="PANTHER" id="PTHR43767:SF1">
    <property type="entry name" value="NONRIBOSOMAL PEPTIDE SYNTHASE PES1 (EUROFUNG)-RELATED"/>
    <property type="match status" value="1"/>
</dbReference>
<dbReference type="PROSITE" id="PS00455">
    <property type="entry name" value="AMP_BINDING"/>
    <property type="match status" value="1"/>
</dbReference>
<dbReference type="RefSeq" id="WP_142055825.1">
    <property type="nucleotide sequence ID" value="NZ_VFPA01000002.1"/>
</dbReference>
<reference evidence="5 6" key="1">
    <citation type="submission" date="2019-06" db="EMBL/GenBank/DDBJ databases">
        <title>Sequencing the genomes of 1000 actinobacteria strains.</title>
        <authorList>
            <person name="Klenk H.-P."/>
        </authorList>
    </citation>
    <scope>NUCLEOTIDE SEQUENCE [LARGE SCALE GENOMIC DNA]</scope>
    <source>
        <strain evidence="5 6">DSM 45301</strain>
    </source>
</reference>
<dbReference type="InterPro" id="IPR000873">
    <property type="entry name" value="AMP-dep_synth/lig_dom"/>
</dbReference>
<dbReference type="InterPro" id="IPR025110">
    <property type="entry name" value="AMP-bd_C"/>
</dbReference>
<dbReference type="InterPro" id="IPR045851">
    <property type="entry name" value="AMP-bd_C_sf"/>
</dbReference>
<evidence type="ECO:0000256" key="2">
    <source>
        <dbReference type="ARBA" id="ARBA00022598"/>
    </source>
</evidence>
<comment type="caution">
    <text evidence="5">The sequence shown here is derived from an EMBL/GenBank/DDBJ whole genome shotgun (WGS) entry which is preliminary data.</text>
</comment>
<comment type="similarity">
    <text evidence="1">Belongs to the ATP-dependent AMP-binding enzyme family.</text>
</comment>
<dbReference type="InterPro" id="IPR042099">
    <property type="entry name" value="ANL_N_sf"/>
</dbReference>
<accession>A0A543DQH2</accession>
<dbReference type="GO" id="GO:0016878">
    <property type="term" value="F:acid-thiol ligase activity"/>
    <property type="evidence" value="ECO:0007669"/>
    <property type="project" value="UniProtKB-ARBA"/>
</dbReference>
<gene>
    <name evidence="5" type="ORF">FB558_4142</name>
</gene>
<feature type="domain" description="AMP-binding enzyme C-terminal" evidence="4">
    <location>
        <begin position="413"/>
        <end position="486"/>
    </location>
</feature>
<dbReference type="Pfam" id="PF13193">
    <property type="entry name" value="AMP-binding_C"/>
    <property type="match status" value="1"/>
</dbReference>
<proteinExistence type="inferred from homology"/>
<dbReference type="OrthoDB" id="9803968at2"/>
<keyword evidence="6" id="KW-1185">Reference proteome</keyword>
<dbReference type="InterPro" id="IPR020845">
    <property type="entry name" value="AMP-binding_CS"/>
</dbReference>
<keyword evidence="2 5" id="KW-0436">Ligase</keyword>
<dbReference type="Proteomes" id="UP000315677">
    <property type="component" value="Unassembled WGS sequence"/>
</dbReference>
<feature type="domain" description="AMP-dependent synthetase/ligase" evidence="3">
    <location>
        <begin position="10"/>
        <end position="363"/>
    </location>
</feature>
<sequence>MNIAALLRDGVARAGDGIALVQGSRTLTYRELGDRVGRLAAGLARLGLERGDRVVLLLMPNRVELVEALWAAFHGGFVAVPVNWHLHPDEVGYIARHSGAAAVVVSDETAAATRGLPEGIRVLRVARADGSDSGIDYEDVLGPEPVPAVETASDDPAWLFYTSGTTGRPKGAMLTHRNLEAMTEAYHVDLDEIAEGSVYLHAAPLTHGSGLYLLPSIARGATQVIAPGTRFSAAEFVGLIEEHRVTHAAFLAPTMLKRVVDEARGRTFPTLRSIVVGGAALYQEDLRAAVDVFGKIVVQIYGQGESPMTITVMPASEALAHPGSCGRPFHGVEVRVADATGEPVPDGADGEVLVRGDVVMRGYRNNAEATAATLAGGWLHTGDIGHFEAGYLHLTDRAKDVIITGGSNVYPREVEEVLLTHPAVREAAVVGVPDPEWGESVRAFVVADGDPDPDALVRHCRDRLASFKKPRDVVFVPELPKNATGKILKRELRLRVDDPGPSA</sequence>
<dbReference type="Pfam" id="PF00501">
    <property type="entry name" value="AMP-binding"/>
    <property type="match status" value="1"/>
</dbReference>
<protein>
    <submittedName>
        <fullName evidence="5">Acyl-CoA synthetase (AMP-forming)/AMP-acid ligase II</fullName>
    </submittedName>
</protein>
<dbReference type="InterPro" id="IPR050237">
    <property type="entry name" value="ATP-dep_AMP-bd_enzyme"/>
</dbReference>
<dbReference type="Gene3D" id="3.40.50.12780">
    <property type="entry name" value="N-terminal domain of ligase-like"/>
    <property type="match status" value="1"/>
</dbReference>
<organism evidence="5 6">
    <name type="scientific">Pseudonocardia kunmingensis</name>
    <dbReference type="NCBI Taxonomy" id="630975"/>
    <lineage>
        <taxon>Bacteria</taxon>
        <taxon>Bacillati</taxon>
        <taxon>Actinomycetota</taxon>
        <taxon>Actinomycetes</taxon>
        <taxon>Pseudonocardiales</taxon>
        <taxon>Pseudonocardiaceae</taxon>
        <taxon>Pseudonocardia</taxon>
    </lineage>
</organism>
<name>A0A543DQH2_9PSEU</name>